<proteinExistence type="predicted"/>
<dbReference type="AlphaFoldDB" id="A0AAE1DXG8"/>
<keyword evidence="2" id="KW-1185">Reference proteome</keyword>
<evidence type="ECO:0000313" key="1">
    <source>
        <dbReference type="EMBL" id="KAK3786614.1"/>
    </source>
</evidence>
<dbReference type="Proteomes" id="UP001283361">
    <property type="component" value="Unassembled WGS sequence"/>
</dbReference>
<gene>
    <name evidence="1" type="ORF">RRG08_027572</name>
</gene>
<protein>
    <submittedName>
        <fullName evidence="1">Uncharacterized protein</fullName>
    </submittedName>
</protein>
<evidence type="ECO:0000313" key="2">
    <source>
        <dbReference type="Proteomes" id="UP001283361"/>
    </source>
</evidence>
<organism evidence="1 2">
    <name type="scientific">Elysia crispata</name>
    <name type="common">lettuce slug</name>
    <dbReference type="NCBI Taxonomy" id="231223"/>
    <lineage>
        <taxon>Eukaryota</taxon>
        <taxon>Metazoa</taxon>
        <taxon>Spiralia</taxon>
        <taxon>Lophotrochozoa</taxon>
        <taxon>Mollusca</taxon>
        <taxon>Gastropoda</taxon>
        <taxon>Heterobranchia</taxon>
        <taxon>Euthyneura</taxon>
        <taxon>Panpulmonata</taxon>
        <taxon>Sacoglossa</taxon>
        <taxon>Placobranchoidea</taxon>
        <taxon>Plakobranchidae</taxon>
        <taxon>Elysia</taxon>
    </lineage>
</organism>
<dbReference type="EMBL" id="JAWDGP010001951">
    <property type="protein sequence ID" value="KAK3786614.1"/>
    <property type="molecule type" value="Genomic_DNA"/>
</dbReference>
<reference evidence="1" key="1">
    <citation type="journal article" date="2023" name="G3 (Bethesda)">
        <title>A reference genome for the long-term kleptoplast-retaining sea slug Elysia crispata morphotype clarki.</title>
        <authorList>
            <person name="Eastman K.E."/>
            <person name="Pendleton A.L."/>
            <person name="Shaikh M.A."/>
            <person name="Suttiyut T."/>
            <person name="Ogas R."/>
            <person name="Tomko P."/>
            <person name="Gavelis G."/>
            <person name="Widhalm J.R."/>
            <person name="Wisecaver J.H."/>
        </authorList>
    </citation>
    <scope>NUCLEOTIDE SEQUENCE</scope>
    <source>
        <strain evidence="1">ECLA1</strain>
    </source>
</reference>
<accession>A0AAE1DXG8</accession>
<comment type="caution">
    <text evidence="1">The sequence shown here is derived from an EMBL/GenBank/DDBJ whole genome shotgun (WGS) entry which is preliminary data.</text>
</comment>
<sequence>MVSTKAKVEDVAVWTRAGQKGRNREVNNISKNQLFDQLTEASVALHAIPPEPNERKRTHFVCTGCPDNPMPTYLHPKDCFLAFHKCN</sequence>
<name>A0AAE1DXG8_9GAST</name>